<keyword evidence="6 10" id="KW-0547">Nucleotide-binding</keyword>
<comment type="subunit">
    <text evidence="10">Monomer.</text>
</comment>
<evidence type="ECO:0000256" key="13">
    <source>
        <dbReference type="RuleBase" id="RU003785"/>
    </source>
</evidence>
<dbReference type="AlphaFoldDB" id="V2PWZ8"/>
<evidence type="ECO:0000256" key="12">
    <source>
        <dbReference type="RuleBase" id="RU003784"/>
    </source>
</evidence>
<evidence type="ECO:0000256" key="4">
    <source>
        <dbReference type="ARBA" id="ARBA00022679"/>
    </source>
</evidence>
<evidence type="ECO:0000256" key="5">
    <source>
        <dbReference type="ARBA" id="ARBA00022694"/>
    </source>
</evidence>
<feature type="binding site" evidence="10">
    <location>
        <begin position="8"/>
        <end position="15"/>
    </location>
    <ligand>
        <name>ATP</name>
        <dbReference type="ChEBI" id="CHEBI:30616"/>
    </ligand>
</feature>
<dbReference type="Gene3D" id="3.40.50.300">
    <property type="entry name" value="P-loop containing nucleotide triphosphate hydrolases"/>
    <property type="match status" value="1"/>
</dbReference>
<reference evidence="14" key="2">
    <citation type="submission" date="2022-05" db="EMBL/GenBank/DDBJ databases">
        <authorList>
            <person name="Proctor A.L."/>
            <person name="Phillips G.J."/>
            <person name="Wannemuehler M.J."/>
        </authorList>
    </citation>
    <scope>NUCLEOTIDE SEQUENCE</scope>
    <source>
        <strain evidence="14">ASF457</strain>
    </source>
</reference>
<evidence type="ECO:0000256" key="10">
    <source>
        <dbReference type="HAMAP-Rule" id="MF_00185"/>
    </source>
</evidence>
<dbReference type="eggNOG" id="COG0324">
    <property type="taxonomic scope" value="Bacteria"/>
</dbReference>
<dbReference type="Gene3D" id="1.10.20.140">
    <property type="match status" value="1"/>
</dbReference>
<dbReference type="GO" id="GO:0006400">
    <property type="term" value="P:tRNA modification"/>
    <property type="evidence" value="ECO:0007669"/>
    <property type="project" value="TreeGrafter"/>
</dbReference>
<dbReference type="OrthoDB" id="9776390at2"/>
<dbReference type="GO" id="GO:0052381">
    <property type="term" value="F:tRNA dimethylallyltransferase activity"/>
    <property type="evidence" value="ECO:0007669"/>
    <property type="project" value="UniProtKB-UniRule"/>
</dbReference>
<proteinExistence type="inferred from homology"/>
<dbReference type="InterPro" id="IPR039657">
    <property type="entry name" value="Dimethylallyltransferase"/>
</dbReference>
<evidence type="ECO:0000256" key="8">
    <source>
        <dbReference type="ARBA" id="ARBA00022842"/>
    </source>
</evidence>
<dbReference type="NCBIfam" id="TIGR00174">
    <property type="entry name" value="miaA"/>
    <property type="match status" value="1"/>
</dbReference>
<evidence type="ECO:0000256" key="7">
    <source>
        <dbReference type="ARBA" id="ARBA00022840"/>
    </source>
</evidence>
<dbReference type="RefSeq" id="WP_023276721.1">
    <property type="nucleotide sequence ID" value="NZ_CP097562.1"/>
</dbReference>
<evidence type="ECO:0000256" key="11">
    <source>
        <dbReference type="RuleBase" id="RU003783"/>
    </source>
</evidence>
<sequence>MIIPIITGPTSSGKSGTAFNAALKTGIVEIISADAFQVYTNLDIGTAKVSRQEQQQVKHHLIDIMQPDECYSAGMFVQQAEKLIDDIIKRTKVPVITGGTGLYIKSLTDGIFNCPEIESSVREELQKKAEKDGLAVLYNKLVQVDNEYASKISSNDPTRIIRALEIYYGLGISFTEAHKKYNRKPKYKYTCAVLWQDRKVLYEKINERTLHMWQNGWKQEVENLLKAGYSTECPAFRAIGYKLIADYIMNGGSADDVINQIAKETRHFAKRQYTWFRNKENVVMYNNISLLENNLIDLINGKRSLL</sequence>
<gene>
    <name evidence="10 14" type="primary">miaA</name>
    <name evidence="14" type="ORF">N508_000090</name>
</gene>
<organism evidence="14 15">
    <name type="scientific">Mucispirillum schaedleri ASF457</name>
    <dbReference type="NCBI Taxonomy" id="1379858"/>
    <lineage>
        <taxon>Bacteria</taxon>
        <taxon>Pseudomonadati</taxon>
        <taxon>Deferribacterota</taxon>
        <taxon>Deferribacteres</taxon>
        <taxon>Deferribacterales</taxon>
        <taxon>Mucispirillaceae</taxon>
        <taxon>Mucispirillum</taxon>
    </lineage>
</organism>
<dbReference type="HAMAP" id="MF_00185">
    <property type="entry name" value="IPP_trans"/>
    <property type="match status" value="1"/>
</dbReference>
<comment type="catalytic activity">
    <reaction evidence="9 10 11">
        <text>adenosine(37) in tRNA + dimethylallyl diphosphate = N(6)-dimethylallyladenosine(37) in tRNA + diphosphate</text>
        <dbReference type="Rhea" id="RHEA:26482"/>
        <dbReference type="Rhea" id="RHEA-COMP:10162"/>
        <dbReference type="Rhea" id="RHEA-COMP:10375"/>
        <dbReference type="ChEBI" id="CHEBI:33019"/>
        <dbReference type="ChEBI" id="CHEBI:57623"/>
        <dbReference type="ChEBI" id="CHEBI:74411"/>
        <dbReference type="ChEBI" id="CHEBI:74415"/>
        <dbReference type="EC" id="2.5.1.75"/>
    </reaction>
</comment>
<dbReference type="Pfam" id="PF01715">
    <property type="entry name" value="IPPT"/>
    <property type="match status" value="1"/>
</dbReference>
<keyword evidence="4 10" id="KW-0808">Transferase</keyword>
<dbReference type="PANTHER" id="PTHR11088">
    <property type="entry name" value="TRNA DIMETHYLALLYLTRANSFERASE"/>
    <property type="match status" value="1"/>
</dbReference>
<reference evidence="14" key="3">
    <citation type="submission" date="2022-06" db="EMBL/GenBank/DDBJ databases">
        <title>Resources to Facilitate Use of the Altered Schaedler Flora (ASF) Mouse Model to Study Microbiome Function.</title>
        <authorList>
            <person name="Proctor A."/>
            <person name="Parvinroo S."/>
            <person name="Richie T."/>
            <person name="Jia X."/>
            <person name="Lee S.T.M."/>
            <person name="Karp P.D."/>
            <person name="Paley S."/>
            <person name="Kostic A.D."/>
            <person name="Pierre J.F."/>
            <person name="Wannemuehler M.J."/>
            <person name="Phillips G.J."/>
        </authorList>
    </citation>
    <scope>NUCLEOTIDE SEQUENCE</scope>
    <source>
        <strain evidence="14">ASF457</strain>
    </source>
</reference>
<keyword evidence="7 10" id="KW-0067">ATP-binding</keyword>
<feature type="binding site" evidence="10">
    <location>
        <begin position="10"/>
        <end position="15"/>
    </location>
    <ligand>
        <name>substrate</name>
    </ligand>
</feature>
<comment type="function">
    <text evidence="2 10 12">Catalyzes the transfer of a dimethylallyl group onto the adenine at position 37 in tRNAs that read codons beginning with uridine, leading to the formation of N6-(dimethylallyl)adenosine (i(6)A).</text>
</comment>
<evidence type="ECO:0000256" key="3">
    <source>
        <dbReference type="ARBA" id="ARBA00005842"/>
    </source>
</evidence>
<keyword evidence="8 10" id="KW-0460">Magnesium</keyword>
<dbReference type="KEGG" id="msch:N508_000090"/>
<comment type="similarity">
    <text evidence="3 10 13">Belongs to the IPP transferase family.</text>
</comment>
<name>V2PWZ8_9BACT</name>
<evidence type="ECO:0000256" key="2">
    <source>
        <dbReference type="ARBA" id="ARBA00003213"/>
    </source>
</evidence>
<dbReference type="InterPro" id="IPR027417">
    <property type="entry name" value="P-loop_NTPase"/>
</dbReference>
<protein>
    <recommendedName>
        <fullName evidence="10">tRNA dimethylallyltransferase</fullName>
        <ecNumber evidence="10">2.5.1.75</ecNumber>
    </recommendedName>
    <alternativeName>
        <fullName evidence="10">Dimethylallyl diphosphate:tRNA dimethylallyltransferase</fullName>
        <shortName evidence="10">DMAPP:tRNA dimethylallyltransferase</shortName>
        <shortName evidence="10">DMATase</shortName>
    </alternativeName>
    <alternativeName>
        <fullName evidence="10">Isopentenyl-diphosphate:tRNA isopentenyltransferase</fullName>
        <shortName evidence="10">IPP transferase</shortName>
        <shortName evidence="10">IPPT</shortName>
        <shortName evidence="10">IPTase</shortName>
    </alternativeName>
</protein>
<dbReference type="SUPFAM" id="SSF52540">
    <property type="entry name" value="P-loop containing nucleoside triphosphate hydrolases"/>
    <property type="match status" value="1"/>
</dbReference>
<dbReference type="EC" id="2.5.1.75" evidence="10"/>
<accession>V2PWZ8</accession>
<evidence type="ECO:0000256" key="9">
    <source>
        <dbReference type="ARBA" id="ARBA00049563"/>
    </source>
</evidence>
<dbReference type="GO" id="GO:0005524">
    <property type="term" value="F:ATP binding"/>
    <property type="evidence" value="ECO:0007669"/>
    <property type="project" value="UniProtKB-UniRule"/>
</dbReference>
<comment type="cofactor">
    <cofactor evidence="1 10">
        <name>Mg(2+)</name>
        <dbReference type="ChEBI" id="CHEBI:18420"/>
    </cofactor>
</comment>
<feature type="site" description="Interaction with substrate tRNA" evidence="10">
    <location>
        <position position="100"/>
    </location>
</feature>
<comment type="caution">
    <text evidence="10">Lacks conserved residue(s) required for the propagation of feature annotation.</text>
</comment>
<feature type="site" description="Interaction with substrate tRNA" evidence="10">
    <location>
        <position position="122"/>
    </location>
</feature>
<dbReference type="Proteomes" id="UP000017429">
    <property type="component" value="Chromosome"/>
</dbReference>
<keyword evidence="15" id="KW-1185">Reference proteome</keyword>
<evidence type="ECO:0000313" key="15">
    <source>
        <dbReference type="Proteomes" id="UP000017429"/>
    </source>
</evidence>
<dbReference type="InterPro" id="IPR018022">
    <property type="entry name" value="IPT"/>
</dbReference>
<keyword evidence="5 10" id="KW-0819">tRNA processing</keyword>
<evidence type="ECO:0000256" key="1">
    <source>
        <dbReference type="ARBA" id="ARBA00001946"/>
    </source>
</evidence>
<dbReference type="EMBL" id="CP097562">
    <property type="protein sequence ID" value="USF23035.1"/>
    <property type="molecule type" value="Genomic_DNA"/>
</dbReference>
<reference evidence="14" key="1">
    <citation type="journal article" date="2014" name="Genome Announc.">
        <title>Draft genome sequences of the altered schaedler flora, a defined bacterial community from gnotobiotic mice.</title>
        <authorList>
            <person name="Wannemuehler M.J."/>
            <person name="Overstreet A.M."/>
            <person name="Ward D.V."/>
            <person name="Phillips G.J."/>
        </authorList>
    </citation>
    <scope>NUCLEOTIDE SEQUENCE</scope>
    <source>
        <strain evidence="14">ASF457</strain>
    </source>
</reference>
<evidence type="ECO:0000313" key="14">
    <source>
        <dbReference type="EMBL" id="USF23035.1"/>
    </source>
</evidence>
<dbReference type="PANTHER" id="PTHR11088:SF60">
    <property type="entry name" value="TRNA DIMETHYLALLYLTRANSFERASE"/>
    <property type="match status" value="1"/>
</dbReference>
<evidence type="ECO:0000256" key="6">
    <source>
        <dbReference type="ARBA" id="ARBA00022741"/>
    </source>
</evidence>